<evidence type="ECO:0000313" key="5">
    <source>
        <dbReference type="Proteomes" id="UP001596087"/>
    </source>
</evidence>
<dbReference type="RefSeq" id="WP_378593961.1">
    <property type="nucleotide sequence ID" value="NZ_JBHSKD010000030.1"/>
</dbReference>
<keyword evidence="2" id="KW-0472">Membrane</keyword>
<evidence type="ECO:0000256" key="1">
    <source>
        <dbReference type="ARBA" id="ARBA00005801"/>
    </source>
</evidence>
<dbReference type="Pfam" id="PF01478">
    <property type="entry name" value="Peptidase_A24"/>
    <property type="match status" value="1"/>
</dbReference>
<dbReference type="EMBL" id="JBHSKD010000030">
    <property type="protein sequence ID" value="MFC5179635.1"/>
    <property type="molecule type" value="Genomic_DNA"/>
</dbReference>
<protein>
    <submittedName>
        <fullName evidence="4">Prepilin peptidase</fullName>
        <ecNumber evidence="4">3.4.23.43</ecNumber>
    </submittedName>
</protein>
<evidence type="ECO:0000313" key="4">
    <source>
        <dbReference type="EMBL" id="MFC5179635.1"/>
    </source>
</evidence>
<accession>A0ABW0BQY0</accession>
<comment type="caution">
    <text evidence="4">The sequence shown here is derived from an EMBL/GenBank/DDBJ whole genome shotgun (WGS) entry which is preliminary data.</text>
</comment>
<sequence length="240" mass="24523">MSLLAAVAAGAAAGALGGVLTPVVVRRLPEPEPSPSVPEDEGPKELYADVAAHAHLAPLAALGGALGGVAVALGTGWTWSLVVWLPALLVAPALTWVDWRTRLLPSLLVLPATAAAVVLGLVGWGVSGSYDDLVRAAIALVMARSVFWALWWIRSAGMGFGDVRLSALLGFALGHQGWGELLVGLYTGFLVFGLPGLALALWRRDRTLLKAAFPFGPAMLVGAALGAWFGGPLAAGLAGG</sequence>
<reference evidence="5" key="1">
    <citation type="journal article" date="2019" name="Int. J. Syst. Evol. Microbiol.">
        <title>The Global Catalogue of Microorganisms (GCM) 10K type strain sequencing project: providing services to taxonomists for standard genome sequencing and annotation.</title>
        <authorList>
            <consortium name="The Broad Institute Genomics Platform"/>
            <consortium name="The Broad Institute Genome Sequencing Center for Infectious Disease"/>
            <person name="Wu L."/>
            <person name="Ma J."/>
        </authorList>
    </citation>
    <scope>NUCLEOTIDE SEQUENCE [LARGE SCALE GENOMIC DNA]</scope>
    <source>
        <strain evidence="5">DFY41</strain>
    </source>
</reference>
<feature type="transmembrane region" description="Helical" evidence="2">
    <location>
        <begin position="103"/>
        <end position="126"/>
    </location>
</feature>
<keyword evidence="2" id="KW-1133">Transmembrane helix</keyword>
<evidence type="ECO:0000256" key="2">
    <source>
        <dbReference type="SAM" id="Phobius"/>
    </source>
</evidence>
<name>A0ABW0BQY0_9ACTN</name>
<proteinExistence type="inferred from homology"/>
<feature type="domain" description="Prepilin type IV endopeptidase peptidase" evidence="3">
    <location>
        <begin position="91"/>
        <end position="191"/>
    </location>
</feature>
<feature type="transmembrane region" description="Helical" evidence="2">
    <location>
        <begin position="79"/>
        <end position="97"/>
    </location>
</feature>
<dbReference type="Gene3D" id="1.20.120.1220">
    <property type="match status" value="1"/>
</dbReference>
<feature type="transmembrane region" description="Helical" evidence="2">
    <location>
        <begin position="214"/>
        <end position="238"/>
    </location>
</feature>
<dbReference type="InterPro" id="IPR050882">
    <property type="entry name" value="Prepilin_peptidase/N-MTase"/>
</dbReference>
<dbReference type="GO" id="GO:0004190">
    <property type="term" value="F:aspartic-type endopeptidase activity"/>
    <property type="evidence" value="ECO:0007669"/>
    <property type="project" value="UniProtKB-EC"/>
</dbReference>
<feature type="transmembrane region" description="Helical" evidence="2">
    <location>
        <begin position="133"/>
        <end position="153"/>
    </location>
</feature>
<evidence type="ECO:0000259" key="3">
    <source>
        <dbReference type="Pfam" id="PF01478"/>
    </source>
</evidence>
<comment type="similarity">
    <text evidence="1">Belongs to the peptidase A24 family.</text>
</comment>
<keyword evidence="2" id="KW-0812">Transmembrane</keyword>
<dbReference type="Proteomes" id="UP001596087">
    <property type="component" value="Unassembled WGS sequence"/>
</dbReference>
<feature type="transmembrane region" description="Helical" evidence="2">
    <location>
        <begin position="181"/>
        <end position="202"/>
    </location>
</feature>
<dbReference type="PANTHER" id="PTHR30487:SF0">
    <property type="entry name" value="PREPILIN LEADER PEPTIDASE_N-METHYLTRANSFERASE-RELATED"/>
    <property type="match status" value="1"/>
</dbReference>
<dbReference type="EC" id="3.4.23.43" evidence="4"/>
<dbReference type="PANTHER" id="PTHR30487">
    <property type="entry name" value="TYPE 4 PREPILIN-LIKE PROTEINS LEADER PEPTIDE-PROCESSING ENZYME"/>
    <property type="match status" value="1"/>
</dbReference>
<keyword evidence="5" id="KW-1185">Reference proteome</keyword>
<feature type="transmembrane region" description="Helical" evidence="2">
    <location>
        <begin position="51"/>
        <end position="72"/>
    </location>
</feature>
<gene>
    <name evidence="4" type="ORF">ACFPGP_23380</name>
</gene>
<keyword evidence="4" id="KW-0378">Hydrolase</keyword>
<organism evidence="4 5">
    <name type="scientific">Nocardioides taihuensis</name>
    <dbReference type="NCBI Taxonomy" id="1835606"/>
    <lineage>
        <taxon>Bacteria</taxon>
        <taxon>Bacillati</taxon>
        <taxon>Actinomycetota</taxon>
        <taxon>Actinomycetes</taxon>
        <taxon>Propionibacteriales</taxon>
        <taxon>Nocardioidaceae</taxon>
        <taxon>Nocardioides</taxon>
    </lineage>
</organism>
<dbReference type="InterPro" id="IPR000045">
    <property type="entry name" value="Prepilin_IV_endopep_pep"/>
</dbReference>